<dbReference type="EMBL" id="NVOI01000096">
    <property type="protein sequence ID" value="PGG86343.1"/>
    <property type="molecule type" value="Genomic_DNA"/>
</dbReference>
<evidence type="ECO:0000313" key="2">
    <source>
        <dbReference type="Proteomes" id="UP000225320"/>
    </source>
</evidence>
<name>A0A2B5CNR1_9BACI</name>
<comment type="caution">
    <text evidence="1">The sequence shown here is derived from an EMBL/GenBank/DDBJ whole genome shotgun (WGS) entry which is preliminary data.</text>
</comment>
<reference evidence="1 2" key="1">
    <citation type="submission" date="2017-09" db="EMBL/GenBank/DDBJ databases">
        <title>Large-scale bioinformatics analysis of Bacillus genomes uncovers conserved roles of natural products in bacterial physiology.</title>
        <authorList>
            <consortium name="Agbiome Team Llc"/>
            <person name="Bleich R.M."/>
            <person name="Grubbs K.J."/>
            <person name="Santa Maria K.C."/>
            <person name="Allen S.E."/>
            <person name="Farag S."/>
            <person name="Shank E.A."/>
            <person name="Bowers A."/>
        </authorList>
    </citation>
    <scope>NUCLEOTIDE SEQUENCE [LARGE SCALE GENOMIC DNA]</scope>
    <source>
        <strain evidence="1 2">AFS094862</strain>
    </source>
</reference>
<dbReference type="AlphaFoldDB" id="A0A2B5CNR1"/>
<proteinExistence type="predicted"/>
<dbReference type="RefSeq" id="WP_098643637.1">
    <property type="nucleotide sequence ID" value="NZ_NVFS01000091.1"/>
</dbReference>
<dbReference type="Proteomes" id="UP000225320">
    <property type="component" value="Unassembled WGS sequence"/>
</dbReference>
<protein>
    <recommendedName>
        <fullName evidence="3">Phage protein</fullName>
    </recommendedName>
</protein>
<organism evidence="1 2">
    <name type="scientific">Bacillus toyonensis</name>
    <dbReference type="NCBI Taxonomy" id="155322"/>
    <lineage>
        <taxon>Bacteria</taxon>
        <taxon>Bacillati</taxon>
        <taxon>Bacillota</taxon>
        <taxon>Bacilli</taxon>
        <taxon>Bacillales</taxon>
        <taxon>Bacillaceae</taxon>
        <taxon>Bacillus</taxon>
        <taxon>Bacillus cereus group</taxon>
    </lineage>
</organism>
<gene>
    <name evidence="1" type="ORF">CON73_23590</name>
</gene>
<evidence type="ECO:0008006" key="3">
    <source>
        <dbReference type="Google" id="ProtNLM"/>
    </source>
</evidence>
<sequence length="237" mass="26408">MTMTKEAIEKVLEIGTVETHKIGEQTYATQRLHLVQEPTPAEIVLRSLSGLVSYVKSEFDTAESLMIHIENPTTVSAFTAVNGDKRRSVYIQAQASIPRFGFSNFHDREEFNIALQSGFVQNTHRDIVLKVVGTVVEGAVKEIGDDGVSQAVTAKTSVANRENVKVPNPVELSPYRTFVEVEQPESKFVFRMREGARCGLFEADGGAWKLEAMNNIKEYLNNELAQEIESKKVFVLA</sequence>
<accession>A0A2B5CNR1</accession>
<evidence type="ECO:0000313" key="1">
    <source>
        <dbReference type="EMBL" id="PGG86343.1"/>
    </source>
</evidence>